<sequence>MQGEQSRRCTTGADGFIASSIVKDLLEKGYVVTRERHRKKPRSGSLVELIHGFSS</sequence>
<organism evidence="1 2">
    <name type="scientific">Ceratopteris richardii</name>
    <name type="common">Triangle waterfern</name>
    <dbReference type="NCBI Taxonomy" id="49495"/>
    <lineage>
        <taxon>Eukaryota</taxon>
        <taxon>Viridiplantae</taxon>
        <taxon>Streptophyta</taxon>
        <taxon>Embryophyta</taxon>
        <taxon>Tracheophyta</taxon>
        <taxon>Polypodiopsida</taxon>
        <taxon>Polypodiidae</taxon>
        <taxon>Polypodiales</taxon>
        <taxon>Pteridineae</taxon>
        <taxon>Pteridaceae</taxon>
        <taxon>Parkerioideae</taxon>
        <taxon>Ceratopteris</taxon>
    </lineage>
</organism>
<proteinExistence type="predicted"/>
<name>A0A8T2UUG3_CERRI</name>
<evidence type="ECO:0000313" key="1">
    <source>
        <dbReference type="EMBL" id="KAH7437413.1"/>
    </source>
</evidence>
<reference evidence="1" key="1">
    <citation type="submission" date="2021-08" db="EMBL/GenBank/DDBJ databases">
        <title>WGS assembly of Ceratopteris richardii.</title>
        <authorList>
            <person name="Marchant D.B."/>
            <person name="Chen G."/>
            <person name="Jenkins J."/>
            <person name="Shu S."/>
            <person name="Leebens-Mack J."/>
            <person name="Grimwood J."/>
            <person name="Schmutz J."/>
            <person name="Soltis P."/>
            <person name="Soltis D."/>
            <person name="Chen Z.-H."/>
        </authorList>
    </citation>
    <scope>NUCLEOTIDE SEQUENCE</scope>
    <source>
        <strain evidence="1">Whitten #5841</strain>
        <tissue evidence="1">Leaf</tissue>
    </source>
</reference>
<dbReference type="EMBL" id="CM035410">
    <property type="protein sequence ID" value="KAH7437413.1"/>
    <property type="molecule type" value="Genomic_DNA"/>
</dbReference>
<dbReference type="Gene3D" id="3.40.50.720">
    <property type="entry name" value="NAD(P)-binding Rossmann-like Domain"/>
    <property type="match status" value="1"/>
</dbReference>
<gene>
    <name evidence="1" type="ORF">KP509_05G070000</name>
</gene>
<dbReference type="AlphaFoldDB" id="A0A8T2UUG3"/>
<evidence type="ECO:0000313" key="2">
    <source>
        <dbReference type="Proteomes" id="UP000825935"/>
    </source>
</evidence>
<dbReference type="OrthoDB" id="2735536at2759"/>
<keyword evidence="2" id="KW-1185">Reference proteome</keyword>
<comment type="caution">
    <text evidence="1">The sequence shown here is derived from an EMBL/GenBank/DDBJ whole genome shotgun (WGS) entry which is preliminary data.</text>
</comment>
<protein>
    <submittedName>
        <fullName evidence="1">Uncharacterized protein</fullName>
    </submittedName>
</protein>
<accession>A0A8T2UUG3</accession>
<dbReference type="Proteomes" id="UP000825935">
    <property type="component" value="Chromosome 5"/>
</dbReference>